<dbReference type="STRING" id="45351.A7SVS5"/>
<dbReference type="GO" id="GO:0046069">
    <property type="term" value="P:cGMP catabolic process"/>
    <property type="evidence" value="ECO:0000318"/>
    <property type="project" value="GO_Central"/>
</dbReference>
<dbReference type="InterPro" id="IPR003607">
    <property type="entry name" value="HD/PDEase_dom"/>
</dbReference>
<dbReference type="GO" id="GO:0046872">
    <property type="term" value="F:metal ion binding"/>
    <property type="evidence" value="ECO:0007669"/>
    <property type="project" value="UniProtKB-KW"/>
</dbReference>
<feature type="binding site" evidence="8">
    <location>
        <position position="266"/>
    </location>
    <ligand>
        <name>AMP</name>
        <dbReference type="ChEBI" id="CHEBI:456215"/>
    </ligand>
</feature>
<feature type="domain" description="PDEase" evidence="12">
    <location>
        <begin position="151"/>
        <end position="492"/>
    </location>
</feature>
<evidence type="ECO:0000256" key="4">
    <source>
        <dbReference type="ARBA" id="ARBA00022801"/>
    </source>
</evidence>
<dbReference type="GO" id="GO:0141162">
    <property type="term" value="P:negative regulation of cAMP/PKA signal transduction"/>
    <property type="evidence" value="ECO:0000318"/>
    <property type="project" value="GO_Central"/>
</dbReference>
<feature type="binding site" evidence="9">
    <location>
        <position position="266"/>
    </location>
    <ligand>
        <name>Zn(2+)</name>
        <dbReference type="ChEBI" id="CHEBI:29105"/>
        <label>2</label>
    </ligand>
</feature>
<keyword evidence="2" id="KW-0140">cGMP</keyword>
<evidence type="ECO:0000256" key="9">
    <source>
        <dbReference type="PIRSR" id="PIRSR623088-3"/>
    </source>
</evidence>
<keyword evidence="4 10" id="KW-0378">Hydrolase</keyword>
<feature type="binding site" evidence="9">
    <location>
        <position position="229"/>
    </location>
    <ligand>
        <name>Zn(2+)</name>
        <dbReference type="ChEBI" id="CHEBI:29105"/>
        <label>1</label>
    </ligand>
</feature>
<dbReference type="CDD" id="cd00077">
    <property type="entry name" value="HDc"/>
    <property type="match status" value="1"/>
</dbReference>
<evidence type="ECO:0000256" key="5">
    <source>
        <dbReference type="ARBA" id="ARBA00037913"/>
    </source>
</evidence>
<dbReference type="EMBL" id="DS469844">
    <property type="protein sequence ID" value="EDO32179.1"/>
    <property type="molecule type" value="Genomic_DNA"/>
</dbReference>
<evidence type="ECO:0000259" key="12">
    <source>
        <dbReference type="PROSITE" id="PS51845"/>
    </source>
</evidence>
<evidence type="ECO:0000256" key="7">
    <source>
        <dbReference type="PIRSR" id="PIRSR623088-1"/>
    </source>
</evidence>
<keyword evidence="14" id="KW-1185">Reference proteome</keyword>
<feature type="active site" description="Proton donor" evidence="7">
    <location>
        <position position="225"/>
    </location>
</feature>
<keyword evidence="3 9" id="KW-0479">Metal-binding</keyword>
<comment type="cofactor">
    <cofactor evidence="10">
        <name>a divalent metal cation</name>
        <dbReference type="ChEBI" id="CHEBI:60240"/>
    </cofactor>
    <text evidence="10">Binds 2 divalent metal cations per subunit. Site 1 may preferentially bind zinc ions, while site 2 has a preference for magnesium and/or manganese ions.</text>
</comment>
<sequence length="496" mass="56887">MTSKVIYFTVGGKEEQAEFSSDIPADDVKELFRSAAEAGAYDILKLYNTKGSIVNISPKLSENSPECRYKLEVVAASCSACGLCEPGNGCSLEKLEQRIESLEKQIIVENGEPPPVVKDIKLKVDSFRDKLESVECLSWLGLFKEMTSGTTPRPKPSLMRKSSEEFESVFIRYRNLSQWEEAEMLYLLQQMYIDLGLLDEFKIERSKLQHFLFEVYRHYNPTPFHNFRHAFCVTQMMYGLIWLTEIFNKITKQDLLIMLTSALCHDLDHPGYNNAYQINARTELALRYNDISPLENHHCAVAFDIMKQDKSNILQNVSAETFKKIREGMIKCILSTDMARHSDILNKFKELLKSGFKFDDEAHKSMLMQIMIKVSDVSNEARPMDVAEPWLDCLLQEFFIQSDVEKLEGLPVAPFMDRDKVTKPSAQIGFIKFVLVPLFEALGELFPILEDHIVSPVRKALDYYVGMGQTMETELKKKNSREEQQQAVIAEEKPQS</sequence>
<reference evidence="13 14" key="1">
    <citation type="journal article" date="2007" name="Science">
        <title>Sea anemone genome reveals ancestral eumetazoan gene repertoire and genomic organization.</title>
        <authorList>
            <person name="Putnam N.H."/>
            <person name="Srivastava M."/>
            <person name="Hellsten U."/>
            <person name="Dirks B."/>
            <person name="Chapman J."/>
            <person name="Salamov A."/>
            <person name="Terry A."/>
            <person name="Shapiro H."/>
            <person name="Lindquist E."/>
            <person name="Kapitonov V.V."/>
            <person name="Jurka J."/>
            <person name="Genikhovich G."/>
            <person name="Grigoriev I.V."/>
            <person name="Lucas S.M."/>
            <person name="Steele R.E."/>
            <person name="Finnerty J.R."/>
            <person name="Technau U."/>
            <person name="Martindale M.Q."/>
            <person name="Rokhsar D.S."/>
        </authorList>
    </citation>
    <scope>NUCLEOTIDE SEQUENCE [LARGE SCALE GENOMIC DNA]</scope>
    <source>
        <strain evidence="14">CH2 X CH6</strain>
    </source>
</reference>
<feature type="binding site" evidence="8">
    <location>
        <position position="376"/>
    </location>
    <ligand>
        <name>AMP</name>
        <dbReference type="ChEBI" id="CHEBI:456215"/>
    </ligand>
</feature>
<dbReference type="Gene3D" id="1.10.1300.10">
    <property type="entry name" value="3'5'-cyclic nucleotide phosphodiesterase, catalytic domain"/>
    <property type="match status" value="1"/>
</dbReference>
<dbReference type="GO" id="GO:0004115">
    <property type="term" value="F:3',5'-cyclic-AMP phosphodiesterase activity"/>
    <property type="evidence" value="ECO:0000318"/>
    <property type="project" value="GO_Central"/>
</dbReference>
<dbReference type="InterPro" id="IPR002073">
    <property type="entry name" value="PDEase_catalytic_dom"/>
</dbReference>
<feature type="binding site" evidence="8">
    <location>
        <begin position="225"/>
        <end position="229"/>
    </location>
    <ligand>
        <name>AMP</name>
        <dbReference type="ChEBI" id="CHEBI:456215"/>
    </ligand>
</feature>
<protein>
    <recommendedName>
        <fullName evidence="10">Phosphodiesterase</fullName>
        <ecNumber evidence="10">3.1.4.-</ecNumber>
    </recommendedName>
</protein>
<feature type="binding site" evidence="9">
    <location>
        <position position="265"/>
    </location>
    <ligand>
        <name>Zn(2+)</name>
        <dbReference type="ChEBI" id="CHEBI:29105"/>
        <label>1</label>
    </ligand>
</feature>
<gene>
    <name evidence="13" type="ORF">NEMVEDRAFT_v1g218243</name>
</gene>
<evidence type="ECO:0000256" key="1">
    <source>
        <dbReference type="ARBA" id="ARBA00000583"/>
    </source>
</evidence>
<dbReference type="GO" id="GO:0007165">
    <property type="term" value="P:signal transduction"/>
    <property type="evidence" value="ECO:0007669"/>
    <property type="project" value="InterPro"/>
</dbReference>
<evidence type="ECO:0000256" key="6">
    <source>
        <dbReference type="ARBA" id="ARBA00061167"/>
    </source>
</evidence>
<evidence type="ECO:0000256" key="11">
    <source>
        <dbReference type="SAM" id="MobiDB-lite"/>
    </source>
</evidence>
<comment type="pathway">
    <text evidence="5">Purine metabolism; 3',5'-cyclic GMP degradation; GMP from 3',5'-cyclic GMP: step 1/1.</text>
</comment>
<dbReference type="InterPro" id="IPR023088">
    <property type="entry name" value="PDEase"/>
</dbReference>
<feature type="region of interest" description="Disordered" evidence="11">
    <location>
        <begin position="475"/>
        <end position="496"/>
    </location>
</feature>
<comment type="catalytic activity">
    <reaction evidence="1">
        <text>3',5'-cyclic GMP + H2O = GMP + H(+)</text>
        <dbReference type="Rhea" id="RHEA:16957"/>
        <dbReference type="ChEBI" id="CHEBI:15377"/>
        <dbReference type="ChEBI" id="CHEBI:15378"/>
        <dbReference type="ChEBI" id="CHEBI:57746"/>
        <dbReference type="ChEBI" id="CHEBI:58115"/>
        <dbReference type="EC" id="3.1.4.35"/>
    </reaction>
</comment>
<accession>A7SVS5</accession>
<dbReference type="EC" id="3.1.4.-" evidence="10"/>
<dbReference type="PhylomeDB" id="A7SVS5"/>
<dbReference type="FunCoup" id="A7SVS5">
    <property type="interactions" value="25"/>
</dbReference>
<dbReference type="GO" id="GO:0047555">
    <property type="term" value="F:3',5'-cyclic-GMP phosphodiesterase activity"/>
    <property type="evidence" value="ECO:0000318"/>
    <property type="project" value="GO_Central"/>
</dbReference>
<dbReference type="InterPro" id="IPR023174">
    <property type="entry name" value="PDEase_CS"/>
</dbReference>
<dbReference type="SUPFAM" id="SSF109604">
    <property type="entry name" value="HD-domain/PDEase-like"/>
    <property type="match status" value="1"/>
</dbReference>
<feature type="binding site" evidence="9">
    <location>
        <position position="266"/>
    </location>
    <ligand>
        <name>Zn(2+)</name>
        <dbReference type="ChEBI" id="CHEBI:29105"/>
        <label>1</label>
    </ligand>
</feature>
<proteinExistence type="inferred from homology"/>
<evidence type="ECO:0000256" key="8">
    <source>
        <dbReference type="PIRSR" id="PIRSR623088-2"/>
    </source>
</evidence>
<dbReference type="PROSITE" id="PS00126">
    <property type="entry name" value="PDEASE_I_1"/>
    <property type="match status" value="1"/>
</dbReference>
<dbReference type="OMA" id="AYQINAQ"/>
<dbReference type="PANTHER" id="PTHR11347">
    <property type="entry name" value="CYCLIC NUCLEOTIDE PHOSPHODIESTERASE"/>
    <property type="match status" value="1"/>
</dbReference>
<dbReference type="SMART" id="SM00471">
    <property type="entry name" value="HDc"/>
    <property type="match status" value="1"/>
</dbReference>
<comment type="similarity">
    <text evidence="6">Belongs to the cyclic nucleotide phosphodiesterase family. PDE9 subfamily.</text>
</comment>
<evidence type="ECO:0000256" key="10">
    <source>
        <dbReference type="RuleBase" id="RU363067"/>
    </source>
</evidence>
<dbReference type="PRINTS" id="PR00387">
    <property type="entry name" value="PDIESTERASE1"/>
</dbReference>
<evidence type="ECO:0000256" key="2">
    <source>
        <dbReference type="ARBA" id="ARBA00022535"/>
    </source>
</evidence>
<dbReference type="InParanoid" id="A7SVS5"/>
<feature type="binding site" evidence="8">
    <location>
        <position position="427"/>
    </location>
    <ligand>
        <name>AMP</name>
        <dbReference type="ChEBI" id="CHEBI:456215"/>
    </ligand>
</feature>
<evidence type="ECO:0000313" key="14">
    <source>
        <dbReference type="Proteomes" id="UP000001593"/>
    </source>
</evidence>
<organism evidence="13 14">
    <name type="scientific">Nematostella vectensis</name>
    <name type="common">Starlet sea anemone</name>
    <dbReference type="NCBI Taxonomy" id="45351"/>
    <lineage>
        <taxon>Eukaryota</taxon>
        <taxon>Metazoa</taxon>
        <taxon>Cnidaria</taxon>
        <taxon>Anthozoa</taxon>
        <taxon>Hexacorallia</taxon>
        <taxon>Actiniaria</taxon>
        <taxon>Edwardsiidae</taxon>
        <taxon>Nematostella</taxon>
    </lineage>
</organism>
<dbReference type="InterPro" id="IPR036971">
    <property type="entry name" value="PDEase_catalytic_dom_sf"/>
</dbReference>
<dbReference type="Pfam" id="PF00233">
    <property type="entry name" value="PDEase_I"/>
    <property type="match status" value="1"/>
</dbReference>
<evidence type="ECO:0000256" key="3">
    <source>
        <dbReference type="ARBA" id="ARBA00022723"/>
    </source>
</evidence>
<dbReference type="eggNOG" id="KOG3689">
    <property type="taxonomic scope" value="Eukaryota"/>
</dbReference>
<dbReference type="PROSITE" id="PS51845">
    <property type="entry name" value="PDEASE_I_2"/>
    <property type="match status" value="1"/>
</dbReference>
<name>A7SVS5_NEMVE</name>
<dbReference type="AlphaFoldDB" id="A7SVS5"/>
<dbReference type="FunFam" id="1.10.1300.10:FF:000006">
    <property type="entry name" value="Phosphodiesterase 9A"/>
    <property type="match status" value="1"/>
</dbReference>
<dbReference type="Proteomes" id="UP000001593">
    <property type="component" value="Unassembled WGS sequence"/>
</dbReference>
<evidence type="ECO:0000313" key="13">
    <source>
        <dbReference type="EMBL" id="EDO32179.1"/>
    </source>
</evidence>
<dbReference type="HOGENOM" id="CLU_032104_1_0_1"/>
<feature type="binding site" evidence="9">
    <location>
        <position position="376"/>
    </location>
    <ligand>
        <name>Zn(2+)</name>
        <dbReference type="ChEBI" id="CHEBI:29105"/>
        <label>1</label>
    </ligand>
</feature>